<keyword evidence="1" id="KW-0472">Membrane</keyword>
<name>A0A858BQU0_9FIRM</name>
<feature type="transmembrane region" description="Helical" evidence="1">
    <location>
        <begin position="136"/>
        <end position="156"/>
    </location>
</feature>
<dbReference type="Proteomes" id="UP000466848">
    <property type="component" value="Chromosome"/>
</dbReference>
<accession>A0A858BQU0</accession>
<keyword evidence="1" id="KW-0812">Transmembrane</keyword>
<dbReference type="PANTHER" id="PTHR41307:SF1">
    <property type="entry name" value="MEMBRANE PROTEIN"/>
    <property type="match status" value="1"/>
</dbReference>
<gene>
    <name evidence="2" type="ORF">Ami103574_00545</name>
</gene>
<evidence type="ECO:0000256" key="1">
    <source>
        <dbReference type="SAM" id="Phobius"/>
    </source>
</evidence>
<reference evidence="2 3" key="1">
    <citation type="submission" date="2020-02" db="EMBL/GenBank/DDBJ databases">
        <authorList>
            <person name="Kim Y.B."/>
            <person name="Roh S.W."/>
        </authorList>
    </citation>
    <scope>NUCLEOTIDE SEQUENCE [LARGE SCALE GENOMIC DNA]</scope>
    <source>
        <strain evidence="2 3">DSM 103574</strain>
    </source>
</reference>
<dbReference type="RefSeq" id="WP_163064807.1">
    <property type="nucleotide sequence ID" value="NZ_CP048649.1"/>
</dbReference>
<keyword evidence="3" id="KW-1185">Reference proteome</keyword>
<evidence type="ECO:0000313" key="2">
    <source>
        <dbReference type="EMBL" id="QIB67887.1"/>
    </source>
</evidence>
<dbReference type="SUPFAM" id="SSF158560">
    <property type="entry name" value="BH3980-like"/>
    <property type="match status" value="1"/>
</dbReference>
<dbReference type="PANTHER" id="PTHR41307">
    <property type="entry name" value="MEMBRANE PROTEIN-RELATED"/>
    <property type="match status" value="1"/>
</dbReference>
<dbReference type="EMBL" id="CP048649">
    <property type="protein sequence ID" value="QIB67887.1"/>
    <property type="molecule type" value="Genomic_DNA"/>
</dbReference>
<feature type="transmembrane region" description="Helical" evidence="1">
    <location>
        <begin position="168"/>
        <end position="186"/>
    </location>
</feature>
<dbReference type="AlphaFoldDB" id="A0A858BQU0"/>
<feature type="transmembrane region" description="Helical" evidence="1">
    <location>
        <begin position="96"/>
        <end position="116"/>
    </location>
</feature>
<feature type="transmembrane region" description="Helical" evidence="1">
    <location>
        <begin position="192"/>
        <end position="212"/>
    </location>
</feature>
<evidence type="ECO:0008006" key="4">
    <source>
        <dbReference type="Google" id="ProtNLM"/>
    </source>
</evidence>
<proteinExistence type="predicted"/>
<organism evidence="2 3">
    <name type="scientific">Aminipila butyrica</name>
    <dbReference type="NCBI Taxonomy" id="433296"/>
    <lineage>
        <taxon>Bacteria</taxon>
        <taxon>Bacillati</taxon>
        <taxon>Bacillota</taxon>
        <taxon>Clostridia</taxon>
        <taxon>Peptostreptococcales</taxon>
        <taxon>Anaerovoracaceae</taxon>
        <taxon>Aminipila</taxon>
    </lineage>
</organism>
<evidence type="ECO:0000313" key="3">
    <source>
        <dbReference type="Proteomes" id="UP000466848"/>
    </source>
</evidence>
<protein>
    <recommendedName>
        <fullName evidence="4">DUF1129 family protein</fullName>
    </recommendedName>
</protein>
<sequence length="215" mass="23999">MNKETKQLLKENNQLSKQLKPHNDEILTNIVVYLRGANISDYQQEVLRRDITQMILDGESRGQDIQQIIGSDYKEFCDEILLEVPQLTLQDKVASFVQILCLGGAVLCSIWLSFGILDDLFATSTWPYLPLTVGNLVSSGLAIGSALIIFTILCRTAFDLKGLNSKKMVLLFFVLMTVCILANTLLTKVLMSVHMVAALAVVLALYLGYKLLDKR</sequence>
<dbReference type="KEGG" id="abut:Ami103574_00545"/>
<dbReference type="Gene3D" id="1.10.1900.10">
    <property type="entry name" value="c-terminal domain of poly(a) binding protein"/>
    <property type="match status" value="1"/>
</dbReference>
<keyword evidence="1" id="KW-1133">Transmembrane helix</keyword>